<dbReference type="AlphaFoldDB" id="Q117L4"/>
<dbReference type="CDD" id="cd06223">
    <property type="entry name" value="PRTases_typeI"/>
    <property type="match status" value="1"/>
</dbReference>
<dbReference type="RefSeq" id="WP_011610701.1">
    <property type="nucleotide sequence ID" value="NC_008312.1"/>
</dbReference>
<dbReference type="InterPro" id="IPR029057">
    <property type="entry name" value="PRTase-like"/>
</dbReference>
<dbReference type="Gene3D" id="3.40.50.2020">
    <property type="match status" value="1"/>
</dbReference>
<dbReference type="Pfam" id="PF00156">
    <property type="entry name" value="Pribosyltran"/>
    <property type="match status" value="1"/>
</dbReference>
<dbReference type="OrthoDB" id="9779910at2"/>
<comment type="similarity">
    <text evidence="1">Belongs to the ComF/GntX family.</text>
</comment>
<dbReference type="InterPro" id="IPR051910">
    <property type="entry name" value="ComF/GntX_DNA_util-trans"/>
</dbReference>
<feature type="domain" description="Phosphoribosyltransferase" evidence="2">
    <location>
        <begin position="185"/>
        <end position="241"/>
    </location>
</feature>
<dbReference type="EMBL" id="CP000393">
    <property type="protein sequence ID" value="ABG50310.1"/>
    <property type="molecule type" value="Genomic_DNA"/>
</dbReference>
<organism evidence="3">
    <name type="scientific">Trichodesmium erythraeum (strain IMS101)</name>
    <dbReference type="NCBI Taxonomy" id="203124"/>
    <lineage>
        <taxon>Bacteria</taxon>
        <taxon>Bacillati</taxon>
        <taxon>Cyanobacteriota</taxon>
        <taxon>Cyanophyceae</taxon>
        <taxon>Oscillatoriophycideae</taxon>
        <taxon>Oscillatoriales</taxon>
        <taxon>Microcoleaceae</taxon>
        <taxon>Trichodesmium</taxon>
    </lineage>
</organism>
<evidence type="ECO:0000256" key="1">
    <source>
        <dbReference type="ARBA" id="ARBA00008007"/>
    </source>
</evidence>
<proteinExistence type="inferred from homology"/>
<sequence>MIKFIRRKIFKPFLNILLKANCPLCQRSADREFCQYCEKQVWHCQFPGGGEIFSGEVPIFVWGQYKDSLKRAIAAMKYEDHPEIAKPLGYWLADGWLATAPREKAVVIPIPMHKKKQRERGFNQSELLANSFCEATGLQIWRNALVKLKQTQPLYNLSSQERLEMVKDIFAIGKDFRNRSSYAPVLLVDDIYTTGATVNSAIEVLRKAGIKVVGVLAIATTKEPTAKKPLLKSKKVVKKIYFSKVEMKLKNIVSQ</sequence>
<dbReference type="HOGENOM" id="CLU_054549_1_0_3"/>
<dbReference type="PANTHER" id="PTHR47505">
    <property type="entry name" value="DNA UTILIZATION PROTEIN YHGH"/>
    <property type="match status" value="1"/>
</dbReference>
<dbReference type="InterPro" id="IPR000836">
    <property type="entry name" value="PRTase_dom"/>
</dbReference>
<dbReference type="eggNOG" id="COG1040">
    <property type="taxonomic scope" value="Bacteria"/>
</dbReference>
<dbReference type="PANTHER" id="PTHR47505:SF1">
    <property type="entry name" value="DNA UTILIZATION PROTEIN YHGH"/>
    <property type="match status" value="1"/>
</dbReference>
<dbReference type="KEGG" id="ter:Tery_0911"/>
<evidence type="ECO:0000313" key="3">
    <source>
        <dbReference type="EMBL" id="ABG50310.1"/>
    </source>
</evidence>
<evidence type="ECO:0000259" key="2">
    <source>
        <dbReference type="Pfam" id="PF00156"/>
    </source>
</evidence>
<gene>
    <name evidence="3" type="ordered locus">Tery_0911</name>
</gene>
<dbReference type="STRING" id="203124.Tery_0911"/>
<name>Q117L4_TRIEI</name>
<protein>
    <recommendedName>
        <fullName evidence="2">Phosphoribosyltransferase domain-containing protein</fullName>
    </recommendedName>
</protein>
<dbReference type="SUPFAM" id="SSF53271">
    <property type="entry name" value="PRTase-like"/>
    <property type="match status" value="1"/>
</dbReference>
<reference evidence="3" key="1">
    <citation type="submission" date="2006-06" db="EMBL/GenBank/DDBJ databases">
        <title>Complete sequence of Trichodesmium erythraeum IMS101.</title>
        <authorList>
            <consortium name="US DOE Joint Genome Institute"/>
            <person name="Copeland A."/>
            <person name="Lucas S."/>
            <person name="Lapidus A."/>
            <person name="Barry K."/>
            <person name="Detter J.C."/>
            <person name="Glavina del Rio T."/>
            <person name="Hammon N."/>
            <person name="Israni S."/>
            <person name="Dalin E."/>
            <person name="Tice H."/>
            <person name="Pitluck S."/>
            <person name="Kiss H."/>
            <person name="Munk A.C."/>
            <person name="Brettin T."/>
            <person name="Bruce D."/>
            <person name="Han C."/>
            <person name="Tapia R."/>
            <person name="Gilna P."/>
            <person name="Schmutz J."/>
            <person name="Larimer F."/>
            <person name="Land M."/>
            <person name="Hauser L."/>
            <person name="Kyrpides N."/>
            <person name="Kim E."/>
            <person name="Richardson P."/>
        </authorList>
    </citation>
    <scope>NUCLEOTIDE SEQUENCE [LARGE SCALE GENOMIC DNA]</scope>
    <source>
        <strain evidence="3">IMS101</strain>
    </source>
</reference>
<accession>Q117L4</accession>